<protein>
    <submittedName>
        <fullName evidence="3">Uncharacterized protein</fullName>
    </submittedName>
</protein>
<feature type="transmembrane region" description="Helical" evidence="2">
    <location>
        <begin position="132"/>
        <end position="150"/>
    </location>
</feature>
<feature type="transmembrane region" description="Helical" evidence="2">
    <location>
        <begin position="57"/>
        <end position="81"/>
    </location>
</feature>
<sequence length="309" mass="34455">MSSTSSLLPPLNSQPTEPPPFSPSSSPNSHSCSPIGAAYWRVIGVPPQRHSWTNVEAYSIAISAPFLYISPAVLFSALIGVSQTQTQRPPHPQRVPNPHNPPPAHHLRRALRLASRHLLSPCPLLHPPAHHLLAASFVFFSVLVAAFISYRVPPEGFDCRTAAQTAILGVWVLSFVLDFAITGGMESCGHLHGRQVGTGKEGRWYVLTFVKDTIFGLATISSILVTQLGMFNRCDCFTLWGRVPVMLPEIDQVKEVLMQRIAKKWPAVTFVWTIVEFLRCGVVWWWYRDAVRLYVQRDDGGSNAEWVQR</sequence>
<keyword evidence="4" id="KW-1185">Reference proteome</keyword>
<feature type="region of interest" description="Disordered" evidence="1">
    <location>
        <begin position="1"/>
        <end position="29"/>
    </location>
</feature>
<evidence type="ECO:0000313" key="4">
    <source>
        <dbReference type="Proteomes" id="UP001321760"/>
    </source>
</evidence>
<gene>
    <name evidence="3" type="ORF">QBC34DRAFT_384485</name>
</gene>
<proteinExistence type="predicted"/>
<dbReference type="Proteomes" id="UP001321760">
    <property type="component" value="Unassembled WGS sequence"/>
</dbReference>
<reference evidence="3" key="2">
    <citation type="submission" date="2023-05" db="EMBL/GenBank/DDBJ databases">
        <authorList>
            <consortium name="Lawrence Berkeley National Laboratory"/>
            <person name="Steindorff A."/>
            <person name="Hensen N."/>
            <person name="Bonometti L."/>
            <person name="Westerberg I."/>
            <person name="Brannstrom I.O."/>
            <person name="Guillou S."/>
            <person name="Cros-Aarteil S."/>
            <person name="Calhoun S."/>
            <person name="Haridas S."/>
            <person name="Kuo A."/>
            <person name="Mondo S."/>
            <person name="Pangilinan J."/>
            <person name="Riley R."/>
            <person name="Labutti K."/>
            <person name="Andreopoulos B."/>
            <person name="Lipzen A."/>
            <person name="Chen C."/>
            <person name="Yanf M."/>
            <person name="Daum C."/>
            <person name="Ng V."/>
            <person name="Clum A."/>
            <person name="Ohm R."/>
            <person name="Martin F."/>
            <person name="Silar P."/>
            <person name="Natvig D."/>
            <person name="Lalanne C."/>
            <person name="Gautier V."/>
            <person name="Ament-Velasquez S.L."/>
            <person name="Kruys A."/>
            <person name="Hutchinson M.I."/>
            <person name="Powell A.J."/>
            <person name="Barry K."/>
            <person name="Miller A.N."/>
            <person name="Grigoriev I.V."/>
            <person name="Debuchy R."/>
            <person name="Gladieux P."/>
            <person name="Thoren M.H."/>
            <person name="Johannesson H."/>
        </authorList>
    </citation>
    <scope>NUCLEOTIDE SEQUENCE</scope>
    <source>
        <strain evidence="3">PSN243</strain>
    </source>
</reference>
<feature type="transmembrane region" description="Helical" evidence="2">
    <location>
        <begin position="162"/>
        <end position="183"/>
    </location>
</feature>
<dbReference type="AlphaFoldDB" id="A0AAV9GBE3"/>
<reference evidence="3" key="1">
    <citation type="journal article" date="2023" name="Mol. Phylogenet. Evol.">
        <title>Genome-scale phylogeny and comparative genomics of the fungal order Sordariales.</title>
        <authorList>
            <person name="Hensen N."/>
            <person name="Bonometti L."/>
            <person name="Westerberg I."/>
            <person name="Brannstrom I.O."/>
            <person name="Guillou S."/>
            <person name="Cros-Aarteil S."/>
            <person name="Calhoun S."/>
            <person name="Haridas S."/>
            <person name="Kuo A."/>
            <person name="Mondo S."/>
            <person name="Pangilinan J."/>
            <person name="Riley R."/>
            <person name="LaButti K."/>
            <person name="Andreopoulos B."/>
            <person name="Lipzen A."/>
            <person name="Chen C."/>
            <person name="Yan M."/>
            <person name="Daum C."/>
            <person name="Ng V."/>
            <person name="Clum A."/>
            <person name="Steindorff A."/>
            <person name="Ohm R.A."/>
            <person name="Martin F."/>
            <person name="Silar P."/>
            <person name="Natvig D.O."/>
            <person name="Lalanne C."/>
            <person name="Gautier V."/>
            <person name="Ament-Velasquez S.L."/>
            <person name="Kruys A."/>
            <person name="Hutchinson M.I."/>
            <person name="Powell A.J."/>
            <person name="Barry K."/>
            <person name="Miller A.N."/>
            <person name="Grigoriev I.V."/>
            <person name="Debuchy R."/>
            <person name="Gladieux P."/>
            <person name="Hiltunen Thoren M."/>
            <person name="Johannesson H."/>
        </authorList>
    </citation>
    <scope>NUCLEOTIDE SEQUENCE</scope>
    <source>
        <strain evidence="3">PSN243</strain>
    </source>
</reference>
<comment type="caution">
    <text evidence="3">The sequence shown here is derived from an EMBL/GenBank/DDBJ whole genome shotgun (WGS) entry which is preliminary data.</text>
</comment>
<feature type="transmembrane region" description="Helical" evidence="2">
    <location>
        <begin position="265"/>
        <end position="287"/>
    </location>
</feature>
<evidence type="ECO:0000313" key="3">
    <source>
        <dbReference type="EMBL" id="KAK4445260.1"/>
    </source>
</evidence>
<evidence type="ECO:0000256" key="1">
    <source>
        <dbReference type="SAM" id="MobiDB-lite"/>
    </source>
</evidence>
<organism evidence="3 4">
    <name type="scientific">Podospora aff. communis PSN243</name>
    <dbReference type="NCBI Taxonomy" id="3040156"/>
    <lineage>
        <taxon>Eukaryota</taxon>
        <taxon>Fungi</taxon>
        <taxon>Dikarya</taxon>
        <taxon>Ascomycota</taxon>
        <taxon>Pezizomycotina</taxon>
        <taxon>Sordariomycetes</taxon>
        <taxon>Sordariomycetidae</taxon>
        <taxon>Sordariales</taxon>
        <taxon>Podosporaceae</taxon>
        <taxon>Podospora</taxon>
    </lineage>
</organism>
<dbReference type="EMBL" id="MU865967">
    <property type="protein sequence ID" value="KAK4445260.1"/>
    <property type="molecule type" value="Genomic_DNA"/>
</dbReference>
<name>A0AAV9GBE3_9PEZI</name>
<feature type="transmembrane region" description="Helical" evidence="2">
    <location>
        <begin position="204"/>
        <end position="225"/>
    </location>
</feature>
<evidence type="ECO:0000256" key="2">
    <source>
        <dbReference type="SAM" id="Phobius"/>
    </source>
</evidence>
<keyword evidence="2" id="KW-0812">Transmembrane</keyword>
<accession>A0AAV9GBE3</accession>
<keyword evidence="2" id="KW-0472">Membrane</keyword>
<feature type="compositionally biased region" description="Low complexity" evidence="1">
    <location>
        <begin position="1"/>
        <end position="15"/>
    </location>
</feature>
<keyword evidence="2" id="KW-1133">Transmembrane helix</keyword>